<proteinExistence type="predicted"/>
<sequence>MEPKTSHARLSHMAEENRHQGSDTEPAGLTTVASRSGAISVTCTAAGLPVGMTISSRAMRRSPAALAREIMALCTLASTTAGAQARHRLRGRGVDEEALDLLGLPSRKELVNAEAAADASSAGRNR</sequence>
<accession>A0ABN3H6V3</accession>
<evidence type="ECO:0000313" key="3">
    <source>
        <dbReference type="Proteomes" id="UP001501170"/>
    </source>
</evidence>
<feature type="compositionally biased region" description="Basic residues" evidence="1">
    <location>
        <begin position="1"/>
        <end position="10"/>
    </location>
</feature>
<gene>
    <name evidence="2" type="ORF">GCM10009855_07650</name>
</gene>
<comment type="caution">
    <text evidence="2">The sequence shown here is derived from an EMBL/GenBank/DDBJ whole genome shotgun (WGS) entry which is preliminary data.</text>
</comment>
<dbReference type="EMBL" id="BAAARB010000003">
    <property type="protein sequence ID" value="GAA2370834.1"/>
    <property type="molecule type" value="Genomic_DNA"/>
</dbReference>
<organism evidence="2 3">
    <name type="scientific">Gordonia cholesterolivorans</name>
    <dbReference type="NCBI Taxonomy" id="559625"/>
    <lineage>
        <taxon>Bacteria</taxon>
        <taxon>Bacillati</taxon>
        <taxon>Actinomycetota</taxon>
        <taxon>Actinomycetes</taxon>
        <taxon>Mycobacteriales</taxon>
        <taxon>Gordoniaceae</taxon>
        <taxon>Gordonia</taxon>
    </lineage>
</organism>
<feature type="compositionally biased region" description="Basic and acidic residues" evidence="1">
    <location>
        <begin position="12"/>
        <end position="22"/>
    </location>
</feature>
<feature type="region of interest" description="Disordered" evidence="1">
    <location>
        <begin position="1"/>
        <end position="34"/>
    </location>
</feature>
<reference evidence="2 3" key="1">
    <citation type="journal article" date="2019" name="Int. J. Syst. Evol. Microbiol.">
        <title>The Global Catalogue of Microorganisms (GCM) 10K type strain sequencing project: providing services to taxonomists for standard genome sequencing and annotation.</title>
        <authorList>
            <consortium name="The Broad Institute Genomics Platform"/>
            <consortium name="The Broad Institute Genome Sequencing Center for Infectious Disease"/>
            <person name="Wu L."/>
            <person name="Ma J."/>
        </authorList>
    </citation>
    <scope>NUCLEOTIDE SEQUENCE [LARGE SCALE GENOMIC DNA]</scope>
    <source>
        <strain evidence="2 3">JCM 16227</strain>
    </source>
</reference>
<keyword evidence="3" id="KW-1185">Reference proteome</keyword>
<name>A0ABN3H6V3_9ACTN</name>
<evidence type="ECO:0000256" key="1">
    <source>
        <dbReference type="SAM" id="MobiDB-lite"/>
    </source>
</evidence>
<evidence type="ECO:0000313" key="2">
    <source>
        <dbReference type="EMBL" id="GAA2370834.1"/>
    </source>
</evidence>
<dbReference type="Proteomes" id="UP001501170">
    <property type="component" value="Unassembled WGS sequence"/>
</dbReference>
<protein>
    <submittedName>
        <fullName evidence="2">Uncharacterized protein</fullName>
    </submittedName>
</protein>